<dbReference type="InterPro" id="IPR000569">
    <property type="entry name" value="HECT_dom"/>
</dbReference>
<comment type="caution">
    <text evidence="5">The sequence shown here is derived from an EMBL/GenBank/DDBJ whole genome shotgun (WGS) entry which is preliminary data.</text>
</comment>
<evidence type="ECO:0000256" key="2">
    <source>
        <dbReference type="PROSITE-ProRule" id="PRU00104"/>
    </source>
</evidence>
<feature type="active site" description="Glycyl thioester intermediate" evidence="2">
    <location>
        <position position="875"/>
    </location>
</feature>
<dbReference type="Gene3D" id="3.30.2410.10">
    <property type="entry name" value="Hect, E3 ligase catalytic domain"/>
    <property type="match status" value="1"/>
</dbReference>
<name>A0AAE0KUN5_9CHLO</name>
<sequence>AGAVREQVVNSSSSLMASLSWALLCVLPPPPDSAKRELQAPPHLYQPHPETEYIDGKTVQNSISSISAARQDLSHEELHWIHLQQQPANVPTSSVHVSPDARLRRTHSVVIALLRLLRAVDKVDHAAAASLAAKWLETSTCAGYLRKCVLHSVTAILMPPGLEPHPRIGMEIEGQRMPKDADLLISDALELINESLLLATTISVPSCEVNSLAAYQHALPACLPACCHYLVLSKLAMRHAATGRRGYEPVQVDEACGAVEREAHTKTAQGEQSPGDGEGGGAVGTGVDQVCSPEGSEGGGIRGGRLEELLGRSEVARWAVGCAWDPEWSPEDDAELVAQHQHLMRALLTEARKERPVSSISATLSPADASSLLQFLRLSVLDKEIYRLTDDNEEETVPPFATIEQLISPDAEAAEVAKYMQSVTSLGGRAGRLARKSFKELAARACFLLWVNDALLSQLCMTSLKRATEPSSAAARLARLRALLLPQLRSRFWQRSLDKSRSKDSRRRPNVTLDRILAANTRERSTTEQPQPPGAATYAGTLFQQLCSQLSADGAAKWNAPVGETLHYFASLDKHDQAWQAVFTGFGAVDLGGPYRDSVAEACSELYSSALPMMVASSDLPTRPLSPAFAGGASDQMLVFLGQLMGMAIRTQLNLNLELPLMTWKALVLDPVVPADLATLDPQASIGIAQMCQLDESEMVEMDENGLWEFTWSTLLSDGTEHSLRPGGASEHLAFHDIPEYCKQVVEARLHESDRQLKKLRDGLAMVVPLSSIAILTAHDLQLLVCGSPEVDVKALKTRVEYEGELTEESECVKLLWQVLTEATSKQRSAWLRFVTGRERLPAQLESMPYISIDPLIPSHGREEETEWLPEAGVCGNSFHLPAYTTLEACRKNVLLAIEAQDIDTDFDPGNRR</sequence>
<proteinExistence type="predicted"/>
<dbReference type="Proteomes" id="UP001190700">
    <property type="component" value="Unassembled WGS sequence"/>
</dbReference>
<dbReference type="Gene3D" id="3.90.1750.10">
    <property type="entry name" value="Hect, E3 ligase catalytic domains"/>
    <property type="match status" value="1"/>
</dbReference>
<feature type="region of interest" description="Disordered" evidence="3">
    <location>
        <begin position="263"/>
        <end position="303"/>
    </location>
</feature>
<protein>
    <recommendedName>
        <fullName evidence="4">HECT domain-containing protein</fullName>
    </recommendedName>
</protein>
<evidence type="ECO:0000313" key="5">
    <source>
        <dbReference type="EMBL" id="KAK3261140.1"/>
    </source>
</evidence>
<dbReference type="SMART" id="SM00119">
    <property type="entry name" value="HECTc"/>
    <property type="match status" value="1"/>
</dbReference>
<dbReference type="InterPro" id="IPR042469">
    <property type="entry name" value="HECTD3"/>
</dbReference>
<dbReference type="InterPro" id="IPR035983">
    <property type="entry name" value="Hect_E3_ubiquitin_ligase"/>
</dbReference>
<accession>A0AAE0KUN5</accession>
<evidence type="ECO:0000256" key="1">
    <source>
        <dbReference type="ARBA" id="ARBA00022786"/>
    </source>
</evidence>
<dbReference type="PANTHER" id="PTHR46654:SF1">
    <property type="entry name" value="E3 UBIQUITIN-PROTEIN LIGASE HECTD3"/>
    <property type="match status" value="1"/>
</dbReference>
<evidence type="ECO:0000313" key="6">
    <source>
        <dbReference type="Proteomes" id="UP001190700"/>
    </source>
</evidence>
<dbReference type="EMBL" id="LGRX02017123">
    <property type="protein sequence ID" value="KAK3261140.1"/>
    <property type="molecule type" value="Genomic_DNA"/>
</dbReference>
<dbReference type="PROSITE" id="PS50237">
    <property type="entry name" value="HECT"/>
    <property type="match status" value="1"/>
</dbReference>
<dbReference type="GO" id="GO:0004842">
    <property type="term" value="F:ubiquitin-protein transferase activity"/>
    <property type="evidence" value="ECO:0007669"/>
    <property type="project" value="InterPro"/>
</dbReference>
<dbReference type="PANTHER" id="PTHR46654">
    <property type="entry name" value="E3 UBIQUITIN-PROTEIN LIGASE HECTD3"/>
    <property type="match status" value="1"/>
</dbReference>
<keyword evidence="1 2" id="KW-0833">Ubl conjugation pathway</keyword>
<dbReference type="AlphaFoldDB" id="A0AAE0KUN5"/>
<keyword evidence="6" id="KW-1185">Reference proteome</keyword>
<evidence type="ECO:0000259" key="4">
    <source>
        <dbReference type="PROSITE" id="PS50237"/>
    </source>
</evidence>
<feature type="domain" description="HECT" evidence="4">
    <location>
        <begin position="583"/>
        <end position="910"/>
    </location>
</feature>
<reference evidence="5 6" key="1">
    <citation type="journal article" date="2015" name="Genome Biol. Evol.">
        <title>Comparative Genomics of a Bacterivorous Green Alga Reveals Evolutionary Causalities and Consequences of Phago-Mixotrophic Mode of Nutrition.</title>
        <authorList>
            <person name="Burns J.A."/>
            <person name="Paasch A."/>
            <person name="Narechania A."/>
            <person name="Kim E."/>
        </authorList>
    </citation>
    <scope>NUCLEOTIDE SEQUENCE [LARGE SCALE GENOMIC DNA]</scope>
    <source>
        <strain evidence="5 6">PLY_AMNH</strain>
    </source>
</reference>
<evidence type="ECO:0000256" key="3">
    <source>
        <dbReference type="SAM" id="MobiDB-lite"/>
    </source>
</evidence>
<organism evidence="5 6">
    <name type="scientific">Cymbomonas tetramitiformis</name>
    <dbReference type="NCBI Taxonomy" id="36881"/>
    <lineage>
        <taxon>Eukaryota</taxon>
        <taxon>Viridiplantae</taxon>
        <taxon>Chlorophyta</taxon>
        <taxon>Pyramimonadophyceae</taxon>
        <taxon>Pyramimonadales</taxon>
        <taxon>Pyramimonadaceae</taxon>
        <taxon>Cymbomonas</taxon>
    </lineage>
</organism>
<dbReference type="Gene3D" id="3.30.2160.10">
    <property type="entry name" value="Hect, E3 ligase catalytic domain"/>
    <property type="match status" value="1"/>
</dbReference>
<dbReference type="SUPFAM" id="SSF56204">
    <property type="entry name" value="Hect, E3 ligase catalytic domain"/>
    <property type="match status" value="1"/>
</dbReference>
<gene>
    <name evidence="5" type="ORF">CYMTET_29943</name>
</gene>
<dbReference type="Pfam" id="PF00632">
    <property type="entry name" value="HECT"/>
    <property type="match status" value="1"/>
</dbReference>
<feature type="non-terminal residue" evidence="5">
    <location>
        <position position="1"/>
    </location>
</feature>